<dbReference type="NCBIfam" id="TIGR00567">
    <property type="entry name" value="3mg"/>
    <property type="match status" value="1"/>
</dbReference>
<accession>A0ABN0NXS2</accession>
<dbReference type="InterPro" id="IPR036995">
    <property type="entry name" value="MPG_sf"/>
</dbReference>
<evidence type="ECO:0000313" key="7">
    <source>
        <dbReference type="Proteomes" id="UP000016649"/>
    </source>
</evidence>
<evidence type="ECO:0000256" key="3">
    <source>
        <dbReference type="ARBA" id="ARBA00022801"/>
    </source>
</evidence>
<sequence length="231" mass="25567">MDFYTDGFFLQNTVQLAKSLLGKLLIVKNATENESTTDSEKTTVSGYIVETEAYLGIQDRACHGWGGKKTKKTKALYENAGTIYIYTIHTHKMLNIVACEKDNPQAVLIRAVEPVSGLDIMAQNRKRTPFVPAASFPPTTGAALDITLTNGPGKLTQAMGIGDIHNMTMIQTGSLCIDFKHSKTPKAIGTSERIGIPNKGIWTHKKLRFFVQGNKFVSGIKKSDWQDFPWR</sequence>
<organism evidence="6 7">
    <name type="scientific">Treponema lecithinolyticum ATCC 700332</name>
    <dbReference type="NCBI Taxonomy" id="1321815"/>
    <lineage>
        <taxon>Bacteria</taxon>
        <taxon>Pseudomonadati</taxon>
        <taxon>Spirochaetota</taxon>
        <taxon>Spirochaetia</taxon>
        <taxon>Spirochaetales</taxon>
        <taxon>Treponemataceae</taxon>
        <taxon>Treponema</taxon>
    </lineage>
</organism>
<keyword evidence="2 5" id="KW-0227">DNA damage</keyword>
<evidence type="ECO:0000256" key="4">
    <source>
        <dbReference type="ARBA" id="ARBA00023204"/>
    </source>
</evidence>
<name>A0ABN0NXS2_TRELE</name>
<dbReference type="CDD" id="cd00540">
    <property type="entry name" value="AAG"/>
    <property type="match status" value="1"/>
</dbReference>
<keyword evidence="3 5" id="KW-0378">Hydrolase</keyword>
<dbReference type="InterPro" id="IPR003180">
    <property type="entry name" value="MPG"/>
</dbReference>
<evidence type="ECO:0000256" key="5">
    <source>
        <dbReference type="HAMAP-Rule" id="MF_00527"/>
    </source>
</evidence>
<dbReference type="PANTHER" id="PTHR10429:SF0">
    <property type="entry name" value="DNA-3-METHYLADENINE GLYCOSYLASE"/>
    <property type="match status" value="1"/>
</dbReference>
<dbReference type="Proteomes" id="UP000016649">
    <property type="component" value="Unassembled WGS sequence"/>
</dbReference>
<comment type="similarity">
    <text evidence="1 5">Belongs to the DNA glycosylase MPG family.</text>
</comment>
<dbReference type="SUPFAM" id="SSF50486">
    <property type="entry name" value="FMT C-terminal domain-like"/>
    <property type="match status" value="1"/>
</dbReference>
<dbReference type="EMBL" id="AWVH01000039">
    <property type="protein sequence ID" value="ERJ92157.1"/>
    <property type="molecule type" value="Genomic_DNA"/>
</dbReference>
<dbReference type="HAMAP" id="MF_00527">
    <property type="entry name" value="3MGH"/>
    <property type="match status" value="1"/>
</dbReference>
<evidence type="ECO:0000256" key="2">
    <source>
        <dbReference type="ARBA" id="ARBA00022763"/>
    </source>
</evidence>
<keyword evidence="7" id="KW-1185">Reference proteome</keyword>
<evidence type="ECO:0000313" key="6">
    <source>
        <dbReference type="EMBL" id="ERJ92157.1"/>
    </source>
</evidence>
<dbReference type="Gene3D" id="3.10.300.10">
    <property type="entry name" value="Methylpurine-DNA glycosylase (MPG)"/>
    <property type="match status" value="1"/>
</dbReference>
<dbReference type="RefSeq" id="WP_021688016.1">
    <property type="nucleotide sequence ID" value="NZ_KI260569.1"/>
</dbReference>
<comment type="caution">
    <text evidence="6">The sequence shown here is derived from an EMBL/GenBank/DDBJ whole genome shotgun (WGS) entry which is preliminary data.</text>
</comment>
<dbReference type="EC" id="3.2.2.-" evidence="5"/>
<evidence type="ECO:0000256" key="1">
    <source>
        <dbReference type="ARBA" id="ARBA00009232"/>
    </source>
</evidence>
<dbReference type="Pfam" id="PF02245">
    <property type="entry name" value="Pur_DNA_glyco"/>
    <property type="match status" value="1"/>
</dbReference>
<gene>
    <name evidence="6" type="ORF">HMPREF9193_01818</name>
</gene>
<reference evidence="6 7" key="1">
    <citation type="submission" date="2013-08" db="EMBL/GenBank/DDBJ databases">
        <authorList>
            <person name="Weinstock G."/>
            <person name="Sodergren E."/>
            <person name="Wylie T."/>
            <person name="Fulton L."/>
            <person name="Fulton R."/>
            <person name="Fronick C."/>
            <person name="O'Laughlin M."/>
            <person name="Godfrey J."/>
            <person name="Miner T."/>
            <person name="Herter B."/>
            <person name="Appelbaum E."/>
            <person name="Cordes M."/>
            <person name="Lek S."/>
            <person name="Wollam A."/>
            <person name="Pepin K.H."/>
            <person name="Palsikar V.B."/>
            <person name="Mitreva M."/>
            <person name="Wilson R.K."/>
        </authorList>
    </citation>
    <scope>NUCLEOTIDE SEQUENCE [LARGE SCALE GENOMIC DNA]</scope>
    <source>
        <strain evidence="6 7">ATCC 700332</strain>
    </source>
</reference>
<keyword evidence="4 5" id="KW-0234">DNA repair</keyword>
<protein>
    <recommendedName>
        <fullName evidence="5">Putative 3-methyladenine DNA glycosylase</fullName>
        <ecNumber evidence="5">3.2.2.-</ecNumber>
    </recommendedName>
</protein>
<dbReference type="InterPro" id="IPR011034">
    <property type="entry name" value="Formyl_transferase-like_C_sf"/>
</dbReference>
<dbReference type="PANTHER" id="PTHR10429">
    <property type="entry name" value="DNA-3-METHYLADENINE GLYCOSYLASE"/>
    <property type="match status" value="1"/>
</dbReference>
<proteinExistence type="inferred from homology"/>